<dbReference type="GO" id="GO:0008234">
    <property type="term" value="F:cysteine-type peptidase activity"/>
    <property type="evidence" value="ECO:0007669"/>
    <property type="project" value="InterPro"/>
</dbReference>
<accession>F0W4T1</accession>
<reference evidence="6" key="2">
    <citation type="submission" date="2011-02" db="EMBL/GenBank/DDBJ databases">
        <authorList>
            <person name="MacLean D."/>
        </authorList>
    </citation>
    <scope>NUCLEOTIDE SEQUENCE</scope>
</reference>
<evidence type="ECO:0000256" key="1">
    <source>
        <dbReference type="ARBA" id="ARBA00008455"/>
    </source>
</evidence>
<reference evidence="6" key="1">
    <citation type="journal article" date="2011" name="PLoS Biol.">
        <title>Gene gain and loss during evolution of obligate parasitism in the white rust pathogen of Arabidopsis thaliana.</title>
        <authorList>
            <person name="Kemen E."/>
            <person name="Gardiner A."/>
            <person name="Schultz-Larsen T."/>
            <person name="Kemen A.C."/>
            <person name="Balmuth A.L."/>
            <person name="Robert-Seilaniantz A."/>
            <person name="Bailey K."/>
            <person name="Holub E."/>
            <person name="Studholme D.J."/>
            <person name="Maclean D."/>
            <person name="Jones J.D."/>
        </authorList>
    </citation>
    <scope>NUCLEOTIDE SEQUENCE</scope>
</reference>
<gene>
    <name evidence="6" type="primary">AlNc14C18G1899</name>
    <name evidence="6" type="ORF">ALNC14_022600</name>
</gene>
<dbReference type="Gene3D" id="3.90.70.10">
    <property type="entry name" value="Cysteine proteinases"/>
    <property type="match status" value="1"/>
</dbReference>
<name>F0W4T1_9STRA</name>
<keyword evidence="2" id="KW-0865">Zymogen</keyword>
<keyword evidence="4" id="KW-0472">Membrane</keyword>
<dbReference type="SUPFAM" id="SSF54001">
    <property type="entry name" value="Cysteine proteinases"/>
    <property type="match status" value="1"/>
</dbReference>
<dbReference type="InterPro" id="IPR000668">
    <property type="entry name" value="Peptidase_C1A_C"/>
</dbReference>
<protein>
    <submittedName>
        <fullName evidence="6">Cathepsin putative</fullName>
    </submittedName>
</protein>
<keyword evidence="4" id="KW-0812">Transmembrane</keyword>
<evidence type="ECO:0000313" key="6">
    <source>
        <dbReference type="EMBL" id="CCA16117.1"/>
    </source>
</evidence>
<evidence type="ECO:0000256" key="3">
    <source>
        <dbReference type="SAM" id="MobiDB-lite"/>
    </source>
</evidence>
<proteinExistence type="inferred from homology"/>
<evidence type="ECO:0000259" key="5">
    <source>
        <dbReference type="SMART" id="SM00645"/>
    </source>
</evidence>
<evidence type="ECO:0000256" key="4">
    <source>
        <dbReference type="SAM" id="Phobius"/>
    </source>
</evidence>
<dbReference type="InterPro" id="IPR038765">
    <property type="entry name" value="Papain-like_cys_pep_sf"/>
</dbReference>
<comment type="similarity">
    <text evidence="1">Belongs to the peptidase C1 family.</text>
</comment>
<dbReference type="GO" id="GO:0006508">
    <property type="term" value="P:proteolysis"/>
    <property type="evidence" value="ECO:0007669"/>
    <property type="project" value="InterPro"/>
</dbReference>
<feature type="transmembrane region" description="Helical" evidence="4">
    <location>
        <begin position="47"/>
        <end position="70"/>
    </location>
</feature>
<sequence>MSTTMTGSRRGETGAQLPLLQPNASLNRPTIKPHPSPKFSTMYIPRLQLLSTVFVSMVVGCLLSSIFISVNREPVVNFTNGNFLHRVRQEDDVLASCADAGLIRNKEKPIGKVHWFLGGPDPEVRVESLPTPRSIHDFPKNWDWRNYSGTGLSLTTTVMNQMLPRPCGSCWAFATVSSLSDRIRIAHYKKHGYAGPEIVLSPQVLLDCGMRSFGSCSGGDPRYAHKWIYENGIVDVTCNPYIASHPSWFAVGESCEATQCRTCTSDGVCRVLKNATKYYISEFGTLNATTPEEFELEAMNEIYHRGPIVASMYSHSEEYVNYRGGYILRDSKKYPGTTHVVSLVGWGTTEEGVKYWIVRNSDGMNWGESGFFYAERGTNIYNIESHGAWAVPIVQ</sequence>
<evidence type="ECO:0000256" key="2">
    <source>
        <dbReference type="ARBA" id="ARBA00023145"/>
    </source>
</evidence>
<dbReference type="PRINTS" id="PR00705">
    <property type="entry name" value="PAPAIN"/>
</dbReference>
<dbReference type="EMBL" id="FR824063">
    <property type="protein sequence ID" value="CCA16117.1"/>
    <property type="molecule type" value="Genomic_DNA"/>
</dbReference>
<dbReference type="SMART" id="SM00645">
    <property type="entry name" value="Pept_C1"/>
    <property type="match status" value="1"/>
</dbReference>
<dbReference type="PANTHER" id="PTHR12411">
    <property type="entry name" value="CYSTEINE PROTEASE FAMILY C1-RELATED"/>
    <property type="match status" value="1"/>
</dbReference>
<dbReference type="InterPro" id="IPR013128">
    <property type="entry name" value="Peptidase_C1A"/>
</dbReference>
<feature type="region of interest" description="Disordered" evidence="3">
    <location>
        <begin position="1"/>
        <end position="30"/>
    </location>
</feature>
<dbReference type="Pfam" id="PF00112">
    <property type="entry name" value="Peptidase_C1"/>
    <property type="match status" value="1"/>
</dbReference>
<feature type="domain" description="Peptidase C1A papain C-terminal" evidence="5">
    <location>
        <begin position="138"/>
        <end position="391"/>
    </location>
</feature>
<dbReference type="HOGENOM" id="CLU_697311_0_0_1"/>
<keyword evidence="4" id="KW-1133">Transmembrane helix</keyword>
<dbReference type="AlphaFoldDB" id="F0W4T1"/>
<organism evidence="6">
    <name type="scientific">Albugo laibachii Nc14</name>
    <dbReference type="NCBI Taxonomy" id="890382"/>
    <lineage>
        <taxon>Eukaryota</taxon>
        <taxon>Sar</taxon>
        <taxon>Stramenopiles</taxon>
        <taxon>Oomycota</taxon>
        <taxon>Peronosporomycetes</taxon>
        <taxon>Albuginales</taxon>
        <taxon>Albuginaceae</taxon>
        <taxon>Albugo</taxon>
    </lineage>
</organism>